<evidence type="ECO:0000313" key="8">
    <source>
        <dbReference type="EMBL" id="RGR56319.1"/>
    </source>
</evidence>
<evidence type="ECO:0000313" key="15">
    <source>
        <dbReference type="EMBL" id="RHD98224.1"/>
    </source>
</evidence>
<evidence type="ECO:0000313" key="3">
    <source>
        <dbReference type="EMBL" id="MCB6960718.1"/>
    </source>
</evidence>
<proteinExistence type="predicted"/>
<evidence type="ECO:0000313" key="26">
    <source>
        <dbReference type="Proteomes" id="UP000283297"/>
    </source>
</evidence>
<dbReference type="Proteomes" id="UP000260717">
    <property type="component" value="Unassembled WGS sequence"/>
</dbReference>
<evidence type="ECO:0000313" key="33">
    <source>
        <dbReference type="Proteomes" id="UP000285865"/>
    </source>
</evidence>
<evidence type="ECO:0000313" key="2">
    <source>
        <dbReference type="EMBL" id="MCB6938209.1"/>
    </source>
</evidence>
<dbReference type="RefSeq" id="WP_109258101.1">
    <property type="nucleotide sequence ID" value="NZ_JAJCJK010000009.1"/>
</dbReference>
<dbReference type="EMBL" id="QSHU01000007">
    <property type="protein sequence ID" value="RHC39674.1"/>
    <property type="molecule type" value="Genomic_DNA"/>
</dbReference>
<dbReference type="Proteomes" id="UP000283297">
    <property type="component" value="Unassembled WGS sequence"/>
</dbReference>
<dbReference type="EMBL" id="JAJCJQ010000008">
    <property type="protein sequence ID" value="MCB6960718.1"/>
    <property type="molecule type" value="Genomic_DNA"/>
</dbReference>
<dbReference type="EMBL" id="QSES01000029">
    <property type="protein sequence ID" value="RGZ89457.1"/>
    <property type="molecule type" value="Genomic_DNA"/>
</dbReference>
<dbReference type="EMBL" id="QSDV01000039">
    <property type="protein sequence ID" value="RGZ15283.1"/>
    <property type="molecule type" value="Genomic_DNA"/>
</dbReference>
<gene>
    <name evidence="19" type="ORF">DW001_10170</name>
    <name evidence="18" type="ORF">DW028_03540</name>
    <name evidence="17" type="ORF">DW172_05310</name>
    <name evidence="16" type="ORF">DW703_09465</name>
    <name evidence="15" type="ORF">DW775_01690</name>
    <name evidence="14" type="ORF">DW848_06885</name>
    <name evidence="13" type="ORF">DW948_07350</name>
    <name evidence="12" type="ORF">DW967_13245</name>
    <name evidence="11" type="ORF">DW975_08505</name>
    <name evidence="9" type="ORF">DWX06_02990</name>
    <name evidence="8" type="ORF">DWY38_03055</name>
    <name evidence="10" type="ORF">DXA03_13685</name>
    <name evidence="7" type="ORF">DXB72_02535</name>
    <name evidence="6" type="ORF">DXC13_02965</name>
    <name evidence="5" type="ORF">DXD13_10915</name>
    <name evidence="4" type="ORF">LD38_09680</name>
    <name evidence="2" type="ORF">LIZ56_07240</name>
    <name evidence="3" type="ORF">LIZ82_07410</name>
</gene>
<evidence type="ECO:0000313" key="20">
    <source>
        <dbReference type="Proteomes" id="UP000245905"/>
    </source>
</evidence>
<dbReference type="Proteomes" id="UP000286341">
    <property type="component" value="Unassembled WGS sequence"/>
</dbReference>
<protein>
    <submittedName>
        <fullName evidence="4">Uncharacterized protein</fullName>
    </submittedName>
</protein>
<comment type="caution">
    <text evidence="4">The sequence shown here is derived from an EMBL/GenBank/DDBJ whole genome shotgun (WGS) entry which is preliminary data.</text>
</comment>
<evidence type="ECO:0000313" key="9">
    <source>
        <dbReference type="EMBL" id="RGT83634.1"/>
    </source>
</evidence>
<dbReference type="Proteomes" id="UP000286104">
    <property type="component" value="Unassembled WGS sequence"/>
</dbReference>
<accession>A0A2U2EGJ0</accession>
<evidence type="ECO:0000313" key="25">
    <source>
        <dbReference type="Proteomes" id="UP000266698"/>
    </source>
</evidence>
<dbReference type="Proteomes" id="UP000260970">
    <property type="component" value="Unassembled WGS sequence"/>
</dbReference>
<evidence type="ECO:0000313" key="28">
    <source>
        <dbReference type="Proteomes" id="UP000283501"/>
    </source>
</evidence>
<dbReference type="Proteomes" id="UP000283721">
    <property type="component" value="Unassembled WGS sequence"/>
</dbReference>
<dbReference type="Proteomes" id="UP000283501">
    <property type="component" value="Unassembled WGS sequence"/>
</dbReference>
<evidence type="ECO:0000313" key="14">
    <source>
        <dbReference type="EMBL" id="RHC39674.1"/>
    </source>
</evidence>
<dbReference type="EMBL" id="QSKY01000012">
    <property type="protein sequence ID" value="RHF03430.1"/>
    <property type="molecule type" value="Genomic_DNA"/>
</dbReference>
<dbReference type="Proteomes" id="UP000284296">
    <property type="component" value="Unassembled WGS sequence"/>
</dbReference>
<dbReference type="Proteomes" id="UP000283431">
    <property type="component" value="Unassembled WGS sequence"/>
</dbReference>
<dbReference type="EMBL" id="QRUJ01000002">
    <property type="protein sequence ID" value="RGR56319.1"/>
    <property type="molecule type" value="Genomic_DNA"/>
</dbReference>
<reference evidence="21 22" key="2">
    <citation type="submission" date="2018-08" db="EMBL/GenBank/DDBJ databases">
        <title>A genome reference for cultivated species of the human gut microbiota.</title>
        <authorList>
            <person name="Zou Y."/>
            <person name="Xue W."/>
            <person name="Luo G."/>
        </authorList>
    </citation>
    <scope>NUCLEOTIDE SEQUENCE [LARGE SCALE GENOMIC DNA]</scope>
    <source>
        <strain evidence="9 30">AF18-16LB</strain>
        <strain evidence="8 24">AF25-15</strain>
        <strain evidence="19 25">AF36-2BH</strain>
        <strain evidence="18 26">AF38-24</strain>
        <strain evidence="17 33">AM16-11</strain>
        <strain evidence="16 28">AM26-2LB</strain>
        <strain evidence="15 31">AM30-13AC</strain>
        <strain evidence="14 34">AM36-3AA</strain>
        <strain evidence="13 35">AM44-1AT</strain>
        <strain evidence="12 29">AM47-6BH</strain>
        <strain evidence="11 27">AM48-7</strain>
        <strain evidence="10 32">AM54-25XD</strain>
        <strain evidence="7 22">OM05-6AA</strain>
        <strain evidence="6 21">OM08-12AT</strain>
        <strain evidence="5 23">TF11-15AC</strain>
    </source>
</reference>
<keyword evidence="1" id="KW-0175">Coiled coil</keyword>
<evidence type="ECO:0000313" key="10">
    <source>
        <dbReference type="EMBL" id="RGZ15283.1"/>
    </source>
</evidence>
<evidence type="ECO:0000313" key="24">
    <source>
        <dbReference type="Proteomes" id="UP000266066"/>
    </source>
</evidence>
<dbReference type="EMBL" id="QRKN01000002">
    <property type="protein sequence ID" value="RHI24441.1"/>
    <property type="molecule type" value="Genomic_DNA"/>
</dbReference>
<dbReference type="Proteomes" id="UP000266066">
    <property type="component" value="Unassembled WGS sequence"/>
</dbReference>
<evidence type="ECO:0000313" key="21">
    <source>
        <dbReference type="Proteomes" id="UP000260717"/>
    </source>
</evidence>
<evidence type="ECO:0000313" key="11">
    <source>
        <dbReference type="EMBL" id="RGZ74978.1"/>
    </source>
</evidence>
<dbReference type="EMBL" id="QSEN01000013">
    <property type="protein sequence ID" value="RGZ74978.1"/>
    <property type="molecule type" value="Genomic_DNA"/>
</dbReference>
<evidence type="ECO:0000313" key="16">
    <source>
        <dbReference type="EMBL" id="RHF03430.1"/>
    </source>
</evidence>
<evidence type="ECO:0000313" key="4">
    <source>
        <dbReference type="EMBL" id="PWE83429.1"/>
    </source>
</evidence>
<name>A0A2U2EGJ0_9FIRM</name>
<evidence type="ECO:0000313" key="17">
    <source>
        <dbReference type="EMBL" id="RHI24441.1"/>
    </source>
</evidence>
<dbReference type="EMBL" id="QSQP01000013">
    <property type="protein sequence ID" value="RGK41857.1"/>
    <property type="molecule type" value="Genomic_DNA"/>
</dbReference>
<dbReference type="Proteomes" id="UP000245905">
    <property type="component" value="Unassembled WGS sequence"/>
</dbReference>
<evidence type="ECO:0000313" key="29">
    <source>
        <dbReference type="Proteomes" id="UP000283721"/>
    </source>
</evidence>
<evidence type="ECO:0000313" key="7">
    <source>
        <dbReference type="EMBL" id="RGN25397.1"/>
    </source>
</evidence>
<evidence type="ECO:0000313" key="19">
    <source>
        <dbReference type="EMBL" id="RHL78000.1"/>
    </source>
</evidence>
<feature type="coiled-coil region" evidence="1">
    <location>
        <begin position="24"/>
        <end position="51"/>
    </location>
</feature>
<evidence type="ECO:0000313" key="34">
    <source>
        <dbReference type="Proteomes" id="UP000286104"/>
    </source>
</evidence>
<evidence type="ECO:0000313" key="30">
    <source>
        <dbReference type="Proteomes" id="UP000284296"/>
    </source>
</evidence>
<evidence type="ECO:0000313" key="22">
    <source>
        <dbReference type="Proteomes" id="UP000260970"/>
    </source>
</evidence>
<dbReference type="EMBL" id="QRXG01000003">
    <property type="protein sequence ID" value="RGT83634.1"/>
    <property type="molecule type" value="Genomic_DNA"/>
</dbReference>
<dbReference type="Proteomes" id="UP001197741">
    <property type="component" value="Unassembled WGS sequence"/>
</dbReference>
<dbReference type="EMBL" id="QSFB01000008">
    <property type="protein sequence ID" value="RHA14100.1"/>
    <property type="molecule type" value="Genomic_DNA"/>
</dbReference>
<evidence type="ECO:0000256" key="1">
    <source>
        <dbReference type="SAM" id="Coils"/>
    </source>
</evidence>
<dbReference type="Proteomes" id="UP000266698">
    <property type="component" value="Unassembled WGS sequence"/>
</dbReference>
<dbReference type="Proteomes" id="UP000285209">
    <property type="component" value="Unassembled WGS sequence"/>
</dbReference>
<evidence type="ECO:0000313" key="23">
    <source>
        <dbReference type="Proteomes" id="UP000261052"/>
    </source>
</evidence>
<reference evidence="4 20" key="1">
    <citation type="submission" date="2014-09" db="EMBL/GenBank/DDBJ databases">
        <title>Butyrate-producing bacteria isolated from human gut.</title>
        <authorList>
            <person name="Zhang Q."/>
            <person name="Zhao L."/>
        </authorList>
    </citation>
    <scope>NUCLEOTIDE SEQUENCE [LARGE SCALE GENOMIC DNA]</scope>
    <source>
        <strain evidence="4 20">R22</strain>
    </source>
</reference>
<evidence type="ECO:0000313" key="31">
    <source>
        <dbReference type="Proteomes" id="UP000284835"/>
    </source>
</evidence>
<dbReference type="EMBL" id="JRFS01000017">
    <property type="protein sequence ID" value="PWE83429.1"/>
    <property type="molecule type" value="Genomic_DNA"/>
</dbReference>
<dbReference type="EMBL" id="QSTI01000003">
    <property type="protein sequence ID" value="RGM51789.1"/>
    <property type="molecule type" value="Genomic_DNA"/>
</dbReference>
<evidence type="ECO:0000313" key="12">
    <source>
        <dbReference type="EMBL" id="RGZ89457.1"/>
    </source>
</evidence>
<dbReference type="Proteomes" id="UP001197684">
    <property type="component" value="Unassembled WGS sequence"/>
</dbReference>
<evidence type="ECO:0000313" key="6">
    <source>
        <dbReference type="EMBL" id="RGM51789.1"/>
    </source>
</evidence>
<reference evidence="2" key="3">
    <citation type="submission" date="2021-10" db="EMBL/GenBank/DDBJ databases">
        <title>Collection of gut derived symbiotic bacterial strains cultured from healthy donors.</title>
        <authorList>
            <person name="Lin H."/>
            <person name="Littmann E."/>
            <person name="Kohout C."/>
            <person name="Pamer E.G."/>
        </authorList>
    </citation>
    <scope>NUCLEOTIDE SEQUENCE</scope>
    <source>
        <strain evidence="3">DFI.7.28A</strain>
        <strain evidence="2">DFI.9.42</strain>
    </source>
</reference>
<sequence length="131" mass="15320">MDMYARLREVNNAMLYKQKFSEKYEKCARTSEKLTKQKNALENEISVLKKEIYYIAIIRKEYADGSVDYETSFTDIEDFNESYYCILKCIGKEVGIATDNPKVLTYACVIRGKEEIEKELLHGNGKQLEYI</sequence>
<organism evidence="4 20">
    <name type="scientific">Agathobacter rectalis</name>
    <dbReference type="NCBI Taxonomy" id="39491"/>
    <lineage>
        <taxon>Bacteria</taxon>
        <taxon>Bacillati</taxon>
        <taxon>Bacillota</taxon>
        <taxon>Clostridia</taxon>
        <taxon>Lachnospirales</taxon>
        <taxon>Lachnospiraceae</taxon>
        <taxon>Agathobacter</taxon>
    </lineage>
</organism>
<evidence type="ECO:0000313" key="13">
    <source>
        <dbReference type="EMBL" id="RHA14100.1"/>
    </source>
</evidence>
<dbReference type="EMBL" id="QSJS01000001">
    <property type="protein sequence ID" value="RHD98224.1"/>
    <property type="molecule type" value="Genomic_DNA"/>
</dbReference>
<evidence type="ECO:0000313" key="27">
    <source>
        <dbReference type="Proteomes" id="UP000283431"/>
    </source>
</evidence>
<dbReference type="EMBL" id="QSUG01000002">
    <property type="protein sequence ID" value="RGN25397.1"/>
    <property type="molecule type" value="Genomic_DNA"/>
</dbReference>
<dbReference type="Proteomes" id="UP000285865">
    <property type="component" value="Unassembled WGS sequence"/>
</dbReference>
<dbReference type="Proteomes" id="UP000261052">
    <property type="component" value="Unassembled WGS sequence"/>
</dbReference>
<dbReference type="EMBL" id="JAJCJK010000009">
    <property type="protein sequence ID" value="MCB6938209.1"/>
    <property type="molecule type" value="Genomic_DNA"/>
</dbReference>
<evidence type="ECO:0000313" key="32">
    <source>
        <dbReference type="Proteomes" id="UP000285209"/>
    </source>
</evidence>
<evidence type="ECO:0000313" key="18">
    <source>
        <dbReference type="EMBL" id="RHL29709.1"/>
    </source>
</evidence>
<dbReference type="EMBL" id="QRON01000002">
    <property type="protein sequence ID" value="RHL29709.1"/>
    <property type="molecule type" value="Genomic_DNA"/>
</dbReference>
<dbReference type="EMBL" id="QRPB01000012">
    <property type="protein sequence ID" value="RHL78000.1"/>
    <property type="molecule type" value="Genomic_DNA"/>
</dbReference>
<dbReference type="Proteomes" id="UP000284835">
    <property type="component" value="Unassembled WGS sequence"/>
</dbReference>
<dbReference type="AlphaFoldDB" id="A0A2U2EGJ0"/>
<evidence type="ECO:0000313" key="5">
    <source>
        <dbReference type="EMBL" id="RGK41857.1"/>
    </source>
</evidence>
<evidence type="ECO:0000313" key="35">
    <source>
        <dbReference type="Proteomes" id="UP000286341"/>
    </source>
</evidence>